<comment type="caution">
    <text evidence="3">The sequence shown here is derived from an EMBL/GenBank/DDBJ whole genome shotgun (WGS) entry which is preliminary data.</text>
</comment>
<dbReference type="VEuPathDB" id="GiardiaDB:QR46_1388"/>
<evidence type="ECO:0000256" key="1">
    <source>
        <dbReference type="SAM" id="Phobius"/>
    </source>
</evidence>
<feature type="transmembrane region" description="Helical" evidence="1">
    <location>
        <begin position="382"/>
        <end position="404"/>
    </location>
</feature>
<evidence type="ECO:0000313" key="3">
    <source>
        <dbReference type="EMBL" id="KWX14574.1"/>
    </source>
</evidence>
<reference evidence="3 4" key="1">
    <citation type="journal article" date="2015" name="Mol. Biochem. Parasitol.">
        <title>Identification of polymorphic genes for use in assemblage B genotyping assays through comparative genomics of multiple assemblage B Giardia duodenalis isolates.</title>
        <authorList>
            <person name="Wielinga C."/>
            <person name="Thompson R.C."/>
            <person name="Monis P."/>
            <person name="Ryan U."/>
        </authorList>
    </citation>
    <scope>NUCLEOTIDE SEQUENCE [LARGE SCALE GENOMIC DNA]</scope>
    <source>
        <strain evidence="3 4">BAH15c1</strain>
    </source>
</reference>
<feature type="transmembrane region" description="Helical" evidence="1">
    <location>
        <begin position="71"/>
        <end position="91"/>
    </location>
</feature>
<dbReference type="SUPFAM" id="SSF103481">
    <property type="entry name" value="Multidrug resistance efflux transporter EmrE"/>
    <property type="match status" value="1"/>
</dbReference>
<feature type="transmembrane region" description="Helical" evidence="1">
    <location>
        <begin position="276"/>
        <end position="295"/>
    </location>
</feature>
<sequence>MAGKKEKYSVKAIIGIVGMLVFGTGTMVSSKLMLDTSACPVYYDWEYGRDYEPWAHGECPPEVVKKFEKPWFQTACMFMAMLVCIIAHAIIEAVSHNKAKKKAANLAIKSAVSDTDKDTETHSLTQPAETAAKSKYRTWQYWKPYVIIAVPSIFDMIATSVMTMGLVYIDVSVMQMLRGTMVVFATIMNILFLRRKVRLYQWIAIIGTVSACALVGASCILGSMGSTTAKPWNLQIFGCFLVVISQLIQSGQIVAEDFLLSDVDAAPLQVVGMEGFWGLIITVFIVSPLLMWGVSGEDHGANEDFVDTFYMIADNPLILVFVVIYFISILFLNWAGMTVTAETSSVVRTIFEAIRTAAIWVTDLLIYYLFAPNSVYGESWTTYSWMQLAGFLLLIYSSQVYNGYCKYPKIFRYKFEDDGRCKGVFACCPKILAKSDEKFAAAQKKEQEKAAAAAAAATLSAPAKQAQSEDELDGSNGIVCKSIIL</sequence>
<feature type="domain" description="EamA" evidence="2">
    <location>
        <begin position="140"/>
        <end position="215"/>
    </location>
</feature>
<dbReference type="GO" id="GO:0016020">
    <property type="term" value="C:membrane"/>
    <property type="evidence" value="ECO:0007669"/>
    <property type="project" value="InterPro"/>
</dbReference>
<evidence type="ECO:0000259" key="2">
    <source>
        <dbReference type="Pfam" id="PF00892"/>
    </source>
</evidence>
<keyword evidence="1" id="KW-0812">Transmembrane</keyword>
<accession>A0A132NWZ0</accession>
<feature type="transmembrane region" description="Helical" evidence="1">
    <location>
        <begin position="235"/>
        <end position="255"/>
    </location>
</feature>
<feature type="transmembrane region" description="Helical" evidence="1">
    <location>
        <begin position="199"/>
        <end position="223"/>
    </location>
</feature>
<protein>
    <recommendedName>
        <fullName evidence="2">EamA domain-containing protein</fullName>
    </recommendedName>
</protein>
<keyword evidence="1" id="KW-1133">Transmembrane helix</keyword>
<feature type="transmembrane region" description="Helical" evidence="1">
    <location>
        <begin position="315"/>
        <end position="337"/>
    </location>
</feature>
<dbReference type="PANTHER" id="PTHR13146:SF3">
    <property type="entry name" value="EAMA DOMAIN-CONTAINING PROTEIN"/>
    <property type="match status" value="1"/>
</dbReference>
<organism evidence="3 4">
    <name type="scientific">Giardia duodenalis assemblage B</name>
    <dbReference type="NCBI Taxonomy" id="1394984"/>
    <lineage>
        <taxon>Eukaryota</taxon>
        <taxon>Metamonada</taxon>
        <taxon>Diplomonadida</taxon>
        <taxon>Hexamitidae</taxon>
        <taxon>Giardiinae</taxon>
        <taxon>Giardia</taxon>
    </lineage>
</organism>
<dbReference type="Pfam" id="PF00892">
    <property type="entry name" value="EamA"/>
    <property type="match status" value="1"/>
</dbReference>
<proteinExistence type="predicted"/>
<name>A0A132NWZ0_GIAIN</name>
<dbReference type="AlphaFoldDB" id="A0A132NWZ0"/>
<dbReference type="InterPro" id="IPR037185">
    <property type="entry name" value="EmrE-like"/>
</dbReference>
<dbReference type="PANTHER" id="PTHR13146">
    <property type="match status" value="1"/>
</dbReference>
<dbReference type="InterPro" id="IPR000620">
    <property type="entry name" value="EamA_dom"/>
</dbReference>
<dbReference type="Proteomes" id="UP000070089">
    <property type="component" value="Unassembled WGS sequence"/>
</dbReference>
<keyword evidence="1" id="KW-0472">Membrane</keyword>
<gene>
    <name evidence="3" type="ORF">QR46_1388</name>
</gene>
<feature type="transmembrane region" description="Helical" evidence="1">
    <location>
        <begin position="175"/>
        <end position="192"/>
    </location>
</feature>
<feature type="transmembrane region" description="Helical" evidence="1">
    <location>
        <begin position="145"/>
        <end position="169"/>
    </location>
</feature>
<dbReference type="OrthoDB" id="29773at2759"/>
<feature type="transmembrane region" description="Helical" evidence="1">
    <location>
        <begin position="349"/>
        <end position="370"/>
    </location>
</feature>
<feature type="transmembrane region" description="Helical" evidence="1">
    <location>
        <begin position="12"/>
        <end position="34"/>
    </location>
</feature>
<dbReference type="EMBL" id="JXTI01000028">
    <property type="protein sequence ID" value="KWX14574.1"/>
    <property type="molecule type" value="Genomic_DNA"/>
</dbReference>
<evidence type="ECO:0000313" key="4">
    <source>
        <dbReference type="Proteomes" id="UP000070089"/>
    </source>
</evidence>